<evidence type="ECO:0000313" key="3">
    <source>
        <dbReference type="EMBL" id="MBB5758627.1"/>
    </source>
</evidence>
<dbReference type="Proteomes" id="UP000583454">
    <property type="component" value="Unassembled WGS sequence"/>
</dbReference>
<dbReference type="Pfam" id="PF13362">
    <property type="entry name" value="Toprim_3"/>
    <property type="match status" value="1"/>
</dbReference>
<dbReference type="Pfam" id="PF23639">
    <property type="entry name" value="DUF7146"/>
    <property type="match status" value="1"/>
</dbReference>
<feature type="domain" description="DUF7146" evidence="2">
    <location>
        <begin position="123"/>
        <end position="228"/>
    </location>
</feature>
<evidence type="ECO:0008006" key="5">
    <source>
        <dbReference type="Google" id="ProtNLM"/>
    </source>
</evidence>
<evidence type="ECO:0000313" key="4">
    <source>
        <dbReference type="Proteomes" id="UP000583454"/>
    </source>
</evidence>
<dbReference type="InterPro" id="IPR006171">
    <property type="entry name" value="TOPRIM_dom"/>
</dbReference>
<organism evidence="3 4">
    <name type="scientific">Methylorubrum rhodinum</name>
    <dbReference type="NCBI Taxonomy" id="29428"/>
    <lineage>
        <taxon>Bacteria</taxon>
        <taxon>Pseudomonadati</taxon>
        <taxon>Pseudomonadota</taxon>
        <taxon>Alphaproteobacteria</taxon>
        <taxon>Hyphomicrobiales</taxon>
        <taxon>Methylobacteriaceae</taxon>
        <taxon>Methylorubrum</taxon>
    </lineage>
</organism>
<keyword evidence="4" id="KW-1185">Reference proteome</keyword>
<evidence type="ECO:0000259" key="1">
    <source>
        <dbReference type="Pfam" id="PF13362"/>
    </source>
</evidence>
<comment type="caution">
    <text evidence="3">The sequence shown here is derived from an EMBL/GenBank/DDBJ whole genome shotgun (WGS) entry which is preliminary data.</text>
</comment>
<dbReference type="EMBL" id="JACHOP010000015">
    <property type="protein sequence ID" value="MBB5758627.1"/>
    <property type="molecule type" value="Genomic_DNA"/>
</dbReference>
<dbReference type="AlphaFoldDB" id="A0A840ZP02"/>
<evidence type="ECO:0000259" key="2">
    <source>
        <dbReference type="Pfam" id="PF23639"/>
    </source>
</evidence>
<accession>A0A840ZP02</accession>
<dbReference type="RefSeq" id="WP_183571221.1">
    <property type="nucleotide sequence ID" value="NZ_JACHOP010000015.1"/>
</dbReference>
<sequence length="357" mass="38117">MDRVAISDLARRLGEEAEAVCRHYLSRGRRQGRYWRVGDVHNSPGSSLYVRLTGPVSGKGRRGKWTDAATGEHGDLVDLIRLNLGHDDWLETLDEVCGFLRLKRPAMSSAEACRGSGLDVVRDASEAAKRLFRIGRPLAGTPAATYLAGRGLAHALAAPALRHHPRCYHRLTCGTTLQRPALLAAVTDLGGTVTGVARTWLARDGRGKADLPDPRRALGHLLGHGVRFAGTGPGVMVVGEGLETVLSVNRLLPGIPAVAALSASHLAALLLPSGLRRLYVARDADQEGSRAYETLRARASAAGVPEVWELVPAEDDFNADLMRLGPRGLALHLAPQIAEVDATAHLRFGGEPADSVT</sequence>
<name>A0A840ZP02_9HYPH</name>
<protein>
    <recommendedName>
        <fullName evidence="5">Toprim domain-containing protein</fullName>
    </recommendedName>
</protein>
<gene>
    <name evidence="3" type="ORF">HNR00_003350</name>
</gene>
<proteinExistence type="predicted"/>
<feature type="domain" description="Toprim" evidence="1">
    <location>
        <begin position="236"/>
        <end position="325"/>
    </location>
</feature>
<dbReference type="InterPro" id="IPR055570">
    <property type="entry name" value="DUF7146"/>
</dbReference>
<reference evidence="3 4" key="1">
    <citation type="submission" date="2020-08" db="EMBL/GenBank/DDBJ databases">
        <title>Genomic Encyclopedia of Type Strains, Phase IV (KMG-IV): sequencing the most valuable type-strain genomes for metagenomic binning, comparative biology and taxonomic classification.</title>
        <authorList>
            <person name="Goeker M."/>
        </authorList>
    </citation>
    <scope>NUCLEOTIDE SEQUENCE [LARGE SCALE GENOMIC DNA]</scope>
    <source>
        <strain evidence="3 4">DSM 2163</strain>
    </source>
</reference>